<dbReference type="OrthoDB" id="3783802at2759"/>
<name>A0A6G1JVB0_9PLEO</name>
<evidence type="ECO:0000256" key="1">
    <source>
        <dbReference type="SAM" id="MobiDB-lite"/>
    </source>
</evidence>
<keyword evidence="2" id="KW-0472">Membrane</keyword>
<evidence type="ECO:0000313" key="4">
    <source>
        <dbReference type="Proteomes" id="UP000799428"/>
    </source>
</evidence>
<dbReference type="Proteomes" id="UP000799428">
    <property type="component" value="Unassembled WGS sequence"/>
</dbReference>
<keyword evidence="2" id="KW-0812">Transmembrane</keyword>
<protein>
    <submittedName>
        <fullName evidence="3">Uncharacterized protein</fullName>
    </submittedName>
</protein>
<feature type="compositionally biased region" description="Polar residues" evidence="1">
    <location>
        <begin position="169"/>
        <end position="182"/>
    </location>
</feature>
<sequence length="230" mass="24469">MAPTPTETTVPTSSTTATPVKAGWDTASIVGASIFGGFLLLVLVVFAAFLIHRRVERSKLPPSHRPTPYHPFRTNSAKDGLLTNVAPITEKERKPSMFSNERHSSVSLYVDHNAHNRRSSTETALLIPLSVSPVGDIHKRNPMDMATASVGSATTRGSSRLGKGSSRTVSSASLGMSGNNPVSEPEIERPAGARRMSTATATRYYDITTSISSSAPPVPQIPNIAHATLP</sequence>
<reference evidence="3" key="1">
    <citation type="journal article" date="2020" name="Stud. Mycol.">
        <title>101 Dothideomycetes genomes: a test case for predicting lifestyles and emergence of pathogens.</title>
        <authorList>
            <person name="Haridas S."/>
            <person name="Albert R."/>
            <person name="Binder M."/>
            <person name="Bloem J."/>
            <person name="Labutti K."/>
            <person name="Salamov A."/>
            <person name="Andreopoulos B."/>
            <person name="Baker S."/>
            <person name="Barry K."/>
            <person name="Bills G."/>
            <person name="Bluhm B."/>
            <person name="Cannon C."/>
            <person name="Castanera R."/>
            <person name="Culley D."/>
            <person name="Daum C."/>
            <person name="Ezra D."/>
            <person name="Gonzalez J."/>
            <person name="Henrissat B."/>
            <person name="Kuo A."/>
            <person name="Liang C."/>
            <person name="Lipzen A."/>
            <person name="Lutzoni F."/>
            <person name="Magnuson J."/>
            <person name="Mondo S."/>
            <person name="Nolan M."/>
            <person name="Ohm R."/>
            <person name="Pangilinan J."/>
            <person name="Park H.-J."/>
            <person name="Ramirez L."/>
            <person name="Alfaro M."/>
            <person name="Sun H."/>
            <person name="Tritt A."/>
            <person name="Yoshinaga Y."/>
            <person name="Zwiers L.-H."/>
            <person name="Turgeon B."/>
            <person name="Goodwin S."/>
            <person name="Spatafora J."/>
            <person name="Crous P."/>
            <person name="Grigoriev I."/>
        </authorList>
    </citation>
    <scope>NUCLEOTIDE SEQUENCE</scope>
    <source>
        <strain evidence="3">CBS 279.74</strain>
    </source>
</reference>
<evidence type="ECO:0000313" key="3">
    <source>
        <dbReference type="EMBL" id="KAF2704546.1"/>
    </source>
</evidence>
<keyword evidence="2" id="KW-1133">Transmembrane helix</keyword>
<keyword evidence="4" id="KW-1185">Reference proteome</keyword>
<dbReference type="AlphaFoldDB" id="A0A6G1JVB0"/>
<organism evidence="3 4">
    <name type="scientific">Pleomassaria siparia CBS 279.74</name>
    <dbReference type="NCBI Taxonomy" id="1314801"/>
    <lineage>
        <taxon>Eukaryota</taxon>
        <taxon>Fungi</taxon>
        <taxon>Dikarya</taxon>
        <taxon>Ascomycota</taxon>
        <taxon>Pezizomycotina</taxon>
        <taxon>Dothideomycetes</taxon>
        <taxon>Pleosporomycetidae</taxon>
        <taxon>Pleosporales</taxon>
        <taxon>Pleomassariaceae</taxon>
        <taxon>Pleomassaria</taxon>
    </lineage>
</organism>
<feature type="region of interest" description="Disordered" evidence="1">
    <location>
        <begin position="149"/>
        <end position="195"/>
    </location>
</feature>
<dbReference type="EMBL" id="MU005782">
    <property type="protein sequence ID" value="KAF2704546.1"/>
    <property type="molecule type" value="Genomic_DNA"/>
</dbReference>
<feature type="region of interest" description="Disordered" evidence="1">
    <location>
        <begin position="210"/>
        <end position="230"/>
    </location>
</feature>
<gene>
    <name evidence="3" type="ORF">K504DRAFT_461307</name>
</gene>
<proteinExistence type="predicted"/>
<accession>A0A6G1JVB0</accession>
<feature type="transmembrane region" description="Helical" evidence="2">
    <location>
        <begin position="29"/>
        <end position="51"/>
    </location>
</feature>
<feature type="compositionally biased region" description="Low complexity" evidence="1">
    <location>
        <begin position="154"/>
        <end position="168"/>
    </location>
</feature>
<evidence type="ECO:0000256" key="2">
    <source>
        <dbReference type="SAM" id="Phobius"/>
    </source>
</evidence>